<protein>
    <recommendedName>
        <fullName evidence="3">Encoded protein</fullName>
    </recommendedName>
</protein>
<comment type="caution">
    <text evidence="1">The sequence shown here is derived from an EMBL/GenBank/DDBJ whole genome shotgun (WGS) entry which is preliminary data.</text>
</comment>
<dbReference type="Proteomes" id="UP000815325">
    <property type="component" value="Unassembled WGS sequence"/>
</dbReference>
<sequence>MAFMYDCEPGASRALALAGPNTQQPWMIINKCAGTLLEVWVHPTPAPTSHQGVHVHIWTQHLCVQHLMCLIVLDVSIQLDHIQSAGISTPNRHEGGFNRKWKT</sequence>
<reference evidence="1" key="1">
    <citation type="submission" date="2017-08" db="EMBL/GenBank/DDBJ databases">
        <authorList>
            <person name="Polle J.E."/>
            <person name="Barry K."/>
            <person name="Cushman J."/>
            <person name="Schmutz J."/>
            <person name="Tran D."/>
            <person name="Hathwaick L.T."/>
            <person name="Yim W.C."/>
            <person name="Jenkins J."/>
            <person name="Mckie-Krisberg Z.M."/>
            <person name="Prochnik S."/>
            <person name="Lindquist E."/>
            <person name="Dockter R.B."/>
            <person name="Adam C."/>
            <person name="Molina H."/>
            <person name="Bunkerborg J."/>
            <person name="Jin E."/>
            <person name="Buchheim M."/>
            <person name="Magnuson J."/>
        </authorList>
    </citation>
    <scope>NUCLEOTIDE SEQUENCE</scope>
    <source>
        <strain evidence="1">CCAP 19/18</strain>
    </source>
</reference>
<gene>
    <name evidence="1" type="ORF">DUNSADRAFT_7131</name>
</gene>
<organism evidence="1 2">
    <name type="scientific">Dunaliella salina</name>
    <name type="common">Green alga</name>
    <name type="synonym">Protococcus salinus</name>
    <dbReference type="NCBI Taxonomy" id="3046"/>
    <lineage>
        <taxon>Eukaryota</taxon>
        <taxon>Viridiplantae</taxon>
        <taxon>Chlorophyta</taxon>
        <taxon>core chlorophytes</taxon>
        <taxon>Chlorophyceae</taxon>
        <taxon>CS clade</taxon>
        <taxon>Chlamydomonadales</taxon>
        <taxon>Dunaliellaceae</taxon>
        <taxon>Dunaliella</taxon>
    </lineage>
</organism>
<keyword evidence="2" id="KW-1185">Reference proteome</keyword>
<proteinExistence type="predicted"/>
<evidence type="ECO:0008006" key="3">
    <source>
        <dbReference type="Google" id="ProtNLM"/>
    </source>
</evidence>
<accession>A0ABQ7GLY7</accession>
<evidence type="ECO:0000313" key="1">
    <source>
        <dbReference type="EMBL" id="KAF5835629.1"/>
    </source>
</evidence>
<name>A0ABQ7GLY7_DUNSA</name>
<evidence type="ECO:0000313" key="2">
    <source>
        <dbReference type="Proteomes" id="UP000815325"/>
    </source>
</evidence>
<dbReference type="EMBL" id="MU069696">
    <property type="protein sequence ID" value="KAF5835629.1"/>
    <property type="molecule type" value="Genomic_DNA"/>
</dbReference>